<sequence>MPSAKDLKRALDRVRTAIPAQRKLEGDRRNIRLGLERITRALQSEQNWTGVHVGGTNGKGSICTLLSYMFRLSGVSHGLFTSPSIFGPRHGVLINGMYPNQRLYDSEIKNVQNRFEKAASAWTFQSGEDPGPLTPFELDTAVAFRVFNTLRVKYGIVEVGMGGASDATNAMSKKGVTVISKIGLDHQEYLGNTIEEIAAVKAGIMRPFVPCIIDHTNSVEVLRVLTEHARSIGAPYYLTDDAADLLNPLDTQKFQLEDYEKQNLLCALLAFKKLLPKMEVDINMLLSKRPYPPGRKDLISVSGLTHGLRKNPVFVDGAHNMLGVQTLSTYVNNRVRKGDEPVTWIMGLSASKSKPFASLIETLVRPQDRFAFVEYQPLSNEPSAVPAELGREIAESAVGSSEQVYDGEPSIDAALKWACEKAGNEGPIVVTGSLYLIRELLGTEGVHTRRKFKTMRPGRSQLWYYTQLAQRRELTEEEAHEFKQARRHWRLNPIRSSALGSEELEQPRITPVVSEETKEVQSRAAYHEKQAHRYAQAIESIELDTENGVPTIAADQAANKGRKVEATKVDMMVTLNELIRRQGEHIAAYQKAMHELRGYKTPIPEMKFMSYDQIYGRAPNVYRRKKKLPRRDSQEQTQEKQQPDSEQTNMRMGIVEMLRTSTRYQAVFQMPHSMNPDSICLSSRYGDASPYMQMTRQTDMAPKNLIVVCCHGIWTGGPSAGVDEAEWLIADFQRGETGIFSEHVRAGVLCLANNRGDSVLAFSGAATRKETKLSEAQSYANLAKARNYWGVLGDSALSEHEILIEDRALDSYHNVLFSLTLFWATFRRWPVSLTIISHAFKKPRIVDGHCAAMGFPLERVLYPKIPGVADDPVSMAGVALAEEEWTRDPHGRGQSLAGKRARRNPWGVSQGVFTKDIVDSAKSGLKTIGGQDADEMLDPAARKPF</sequence>
<proteinExistence type="predicted"/>
<dbReference type="Proteomes" id="UP001148737">
    <property type="component" value="Unassembled WGS sequence"/>
</dbReference>
<protein>
    <submittedName>
        <fullName evidence="1">Uncharacterized protein</fullName>
    </submittedName>
</protein>
<dbReference type="EMBL" id="JANAKD010000925">
    <property type="protein sequence ID" value="KAJ3486046.1"/>
    <property type="molecule type" value="Genomic_DNA"/>
</dbReference>
<evidence type="ECO:0000313" key="2">
    <source>
        <dbReference type="Proteomes" id="UP001148737"/>
    </source>
</evidence>
<reference evidence="1" key="1">
    <citation type="submission" date="2022-07" db="EMBL/GenBank/DDBJ databases">
        <title>Genome Sequence of Lecanicillium saksenae.</title>
        <authorList>
            <person name="Buettner E."/>
        </authorList>
    </citation>
    <scope>NUCLEOTIDE SEQUENCE</scope>
    <source>
        <strain evidence="1">VT-O1</strain>
    </source>
</reference>
<evidence type="ECO:0000313" key="1">
    <source>
        <dbReference type="EMBL" id="KAJ3486046.1"/>
    </source>
</evidence>
<name>A0ACC1QQL2_9HYPO</name>
<accession>A0ACC1QQL2</accession>
<gene>
    <name evidence="1" type="ORF">NLG97_g6694</name>
</gene>
<comment type="caution">
    <text evidence="1">The sequence shown here is derived from an EMBL/GenBank/DDBJ whole genome shotgun (WGS) entry which is preliminary data.</text>
</comment>
<organism evidence="1 2">
    <name type="scientific">Lecanicillium saksenae</name>
    <dbReference type="NCBI Taxonomy" id="468837"/>
    <lineage>
        <taxon>Eukaryota</taxon>
        <taxon>Fungi</taxon>
        <taxon>Dikarya</taxon>
        <taxon>Ascomycota</taxon>
        <taxon>Pezizomycotina</taxon>
        <taxon>Sordariomycetes</taxon>
        <taxon>Hypocreomycetidae</taxon>
        <taxon>Hypocreales</taxon>
        <taxon>Cordycipitaceae</taxon>
        <taxon>Lecanicillium</taxon>
    </lineage>
</organism>
<keyword evidence="2" id="KW-1185">Reference proteome</keyword>